<evidence type="ECO:0000256" key="1">
    <source>
        <dbReference type="SAM" id="Phobius"/>
    </source>
</evidence>
<dbReference type="STRING" id="1817863.A2Y62_09165"/>
<evidence type="ECO:0000313" key="2">
    <source>
        <dbReference type="EMBL" id="OGF63792.1"/>
    </source>
</evidence>
<evidence type="ECO:0000313" key="3">
    <source>
        <dbReference type="Proteomes" id="UP000178943"/>
    </source>
</evidence>
<organism evidence="2 3">
    <name type="scientific">Candidatus Fischerbacteria bacterium RBG_13_37_8</name>
    <dbReference type="NCBI Taxonomy" id="1817863"/>
    <lineage>
        <taxon>Bacteria</taxon>
        <taxon>Candidatus Fischeribacteriota</taxon>
    </lineage>
</organism>
<comment type="caution">
    <text evidence="2">The sequence shown here is derived from an EMBL/GenBank/DDBJ whole genome shotgun (WGS) entry which is preliminary data.</text>
</comment>
<accession>A0A1F5VK30</accession>
<keyword evidence="1" id="KW-0812">Transmembrane</keyword>
<reference evidence="2 3" key="1">
    <citation type="journal article" date="2016" name="Nat. Commun.">
        <title>Thousands of microbial genomes shed light on interconnected biogeochemical processes in an aquifer system.</title>
        <authorList>
            <person name="Anantharaman K."/>
            <person name="Brown C.T."/>
            <person name="Hug L.A."/>
            <person name="Sharon I."/>
            <person name="Castelle C.J."/>
            <person name="Probst A.J."/>
            <person name="Thomas B.C."/>
            <person name="Singh A."/>
            <person name="Wilkins M.J."/>
            <person name="Karaoz U."/>
            <person name="Brodie E.L."/>
            <person name="Williams K.H."/>
            <person name="Hubbard S.S."/>
            <person name="Banfield J.F."/>
        </authorList>
    </citation>
    <scope>NUCLEOTIDE SEQUENCE [LARGE SCALE GENOMIC DNA]</scope>
</reference>
<protein>
    <submittedName>
        <fullName evidence="2">Uncharacterized protein</fullName>
    </submittedName>
</protein>
<sequence length="81" mass="9856">MVTFSDKLDAEEQQKRARWWLLHGGFGGLIGSVNVPLEYFVYLENISERDRCVFILKDKFDRQDYYYTEIDREYIFFKNQT</sequence>
<gene>
    <name evidence="2" type="ORF">A2Y62_09165</name>
</gene>
<proteinExistence type="predicted"/>
<dbReference type="AlphaFoldDB" id="A0A1F5VK30"/>
<keyword evidence="1" id="KW-1133">Transmembrane helix</keyword>
<name>A0A1F5VK30_9BACT</name>
<feature type="transmembrane region" description="Helical" evidence="1">
    <location>
        <begin position="20"/>
        <end position="41"/>
    </location>
</feature>
<keyword evidence="1" id="KW-0472">Membrane</keyword>
<dbReference type="Proteomes" id="UP000178943">
    <property type="component" value="Unassembled WGS sequence"/>
</dbReference>
<dbReference type="EMBL" id="MFGW01000149">
    <property type="protein sequence ID" value="OGF63792.1"/>
    <property type="molecule type" value="Genomic_DNA"/>
</dbReference>